<dbReference type="RefSeq" id="XP_008621125.1">
    <property type="nucleotide sequence ID" value="XM_008622903.1"/>
</dbReference>
<evidence type="ECO:0000313" key="3">
    <source>
        <dbReference type="Proteomes" id="UP000030762"/>
    </source>
</evidence>
<dbReference type="AlphaFoldDB" id="T0PTC9"/>
<protein>
    <submittedName>
        <fullName evidence="2">Uncharacterized protein</fullName>
    </submittedName>
</protein>
<feature type="region of interest" description="Disordered" evidence="1">
    <location>
        <begin position="277"/>
        <end position="297"/>
    </location>
</feature>
<reference evidence="2 3" key="1">
    <citation type="submission" date="2012-04" db="EMBL/GenBank/DDBJ databases">
        <title>The Genome Sequence of Saprolegnia declina VS20.</title>
        <authorList>
            <consortium name="The Broad Institute Genome Sequencing Platform"/>
            <person name="Russ C."/>
            <person name="Nusbaum C."/>
            <person name="Tyler B."/>
            <person name="van West P."/>
            <person name="Dieguez-Uribeondo J."/>
            <person name="de Bruijn I."/>
            <person name="Tripathy S."/>
            <person name="Jiang R."/>
            <person name="Young S.K."/>
            <person name="Zeng Q."/>
            <person name="Gargeya S."/>
            <person name="Fitzgerald M."/>
            <person name="Haas B."/>
            <person name="Abouelleil A."/>
            <person name="Alvarado L."/>
            <person name="Arachchi H.M."/>
            <person name="Berlin A."/>
            <person name="Chapman S.B."/>
            <person name="Goldberg J."/>
            <person name="Griggs A."/>
            <person name="Gujja S."/>
            <person name="Hansen M."/>
            <person name="Howarth C."/>
            <person name="Imamovic A."/>
            <person name="Larimer J."/>
            <person name="McCowen C."/>
            <person name="Montmayeur A."/>
            <person name="Murphy C."/>
            <person name="Neiman D."/>
            <person name="Pearson M."/>
            <person name="Priest M."/>
            <person name="Roberts A."/>
            <person name="Saif S."/>
            <person name="Shea T."/>
            <person name="Sisk P."/>
            <person name="Sykes S."/>
            <person name="Wortman J."/>
            <person name="Nusbaum C."/>
            <person name="Birren B."/>
        </authorList>
    </citation>
    <scope>NUCLEOTIDE SEQUENCE [LARGE SCALE GENOMIC DNA]</scope>
    <source>
        <strain evidence="2 3">VS20</strain>
    </source>
</reference>
<sequence length="429" mass="48241">CLLARGLIMDGRDSCDDALHDVDDDAISAQLRHYLRFERCDWEKDDREVAKLVDELSQCLLDPFTALPPPPTAPAATEAELLAERERRAEAVESKWSSTLARFEATQSKVQDKITKHREFLAQEAEKDLRFKPAIDRKSRRIAHEFPTFLERQASAVAWRDKHMTDEREQKFLEEDQAVTTRPNLCLCGQPTKHSPLCQQFLSLCIRANAHLPIQRKTHAMKRSVDDMLAYARAKHERQVERSLAAHEKEAANAPFTPTLNPRSIKIYEAMVQAGKKTVRPRSHDEGPRANGSFRPEINPKSRALVAALTETQTVFERLEAHADARQLKLAEANVARIDAHIRHVKAIGKDDLQLQRILQHLSPKGKGSAPPVTRVVVGSSDGFIMDNFTSDTAQPQLLGQTKTETGLFKGASYDTPGTLKKSRIGTRT</sequence>
<dbReference type="eggNOG" id="ENOG502S56Z">
    <property type="taxonomic scope" value="Eukaryota"/>
</dbReference>
<dbReference type="InParanoid" id="T0PTC9"/>
<evidence type="ECO:0000313" key="2">
    <source>
        <dbReference type="EMBL" id="EQC25466.1"/>
    </source>
</evidence>
<dbReference type="Proteomes" id="UP000030762">
    <property type="component" value="Unassembled WGS sequence"/>
</dbReference>
<dbReference type="OrthoDB" id="77581at2759"/>
<organism evidence="2 3">
    <name type="scientific">Saprolegnia diclina (strain VS20)</name>
    <dbReference type="NCBI Taxonomy" id="1156394"/>
    <lineage>
        <taxon>Eukaryota</taxon>
        <taxon>Sar</taxon>
        <taxon>Stramenopiles</taxon>
        <taxon>Oomycota</taxon>
        <taxon>Saprolegniomycetes</taxon>
        <taxon>Saprolegniales</taxon>
        <taxon>Saprolegniaceae</taxon>
        <taxon>Saprolegnia</taxon>
    </lineage>
</organism>
<feature type="non-terminal residue" evidence="2">
    <location>
        <position position="1"/>
    </location>
</feature>
<dbReference type="EMBL" id="JH767276">
    <property type="protein sequence ID" value="EQC25466.1"/>
    <property type="molecule type" value="Genomic_DNA"/>
</dbReference>
<evidence type="ECO:0000256" key="1">
    <source>
        <dbReference type="SAM" id="MobiDB-lite"/>
    </source>
</evidence>
<keyword evidence="3" id="KW-1185">Reference proteome</keyword>
<name>T0PTC9_SAPDV</name>
<proteinExistence type="predicted"/>
<dbReference type="GeneID" id="19957412"/>
<gene>
    <name evidence="2" type="ORF">SDRG_16685</name>
</gene>
<dbReference type="VEuPathDB" id="FungiDB:SDRG_16685"/>
<accession>T0PTC9</accession>